<protein>
    <submittedName>
        <fullName evidence="1">Uncharacterized protein</fullName>
    </submittedName>
</protein>
<dbReference type="Proteomes" id="UP000054485">
    <property type="component" value="Unassembled WGS sequence"/>
</dbReference>
<proteinExistence type="predicted"/>
<reference evidence="2" key="2">
    <citation type="submission" date="2015-01" db="EMBL/GenBank/DDBJ databases">
        <title>Evolutionary Origins and Diversification of the Mycorrhizal Mutualists.</title>
        <authorList>
            <consortium name="DOE Joint Genome Institute"/>
            <consortium name="Mycorrhizal Genomics Consortium"/>
            <person name="Kohler A."/>
            <person name="Kuo A."/>
            <person name="Nagy L.G."/>
            <person name="Floudas D."/>
            <person name="Copeland A."/>
            <person name="Barry K.W."/>
            <person name="Cichocki N."/>
            <person name="Veneault-Fourrey C."/>
            <person name="LaButti K."/>
            <person name="Lindquist E.A."/>
            <person name="Lipzen A."/>
            <person name="Lundell T."/>
            <person name="Morin E."/>
            <person name="Murat C."/>
            <person name="Riley R."/>
            <person name="Ohm R."/>
            <person name="Sun H."/>
            <person name="Tunlid A."/>
            <person name="Henrissat B."/>
            <person name="Grigoriev I.V."/>
            <person name="Hibbett D.S."/>
            <person name="Martin F."/>
        </authorList>
    </citation>
    <scope>NUCLEOTIDE SEQUENCE [LARGE SCALE GENOMIC DNA]</scope>
    <source>
        <strain evidence="2">UH-Slu-Lm8-n1</strain>
    </source>
</reference>
<sequence length="135" mass="15938">MMDNPKMTLRSVPSQIFVCFIVAWKAQRRRSFRDLKLFRLGFKVPIVQNRTTTRQLVHNKSRSIMVVSISSLFKHHRHCIITSALPPPKFSSHPQLSSILLLHALRHQPYCTELLIQVTRYQLSQIWENSKRLYI</sequence>
<evidence type="ECO:0000313" key="1">
    <source>
        <dbReference type="EMBL" id="KIK36277.1"/>
    </source>
</evidence>
<dbReference type="InParanoid" id="A0A0D0APJ4"/>
<name>A0A0D0APJ4_9AGAM</name>
<dbReference type="EMBL" id="KN835544">
    <property type="protein sequence ID" value="KIK36277.1"/>
    <property type="molecule type" value="Genomic_DNA"/>
</dbReference>
<reference evidence="1 2" key="1">
    <citation type="submission" date="2014-04" db="EMBL/GenBank/DDBJ databases">
        <authorList>
            <consortium name="DOE Joint Genome Institute"/>
            <person name="Kuo A."/>
            <person name="Ruytinx J."/>
            <person name="Rineau F."/>
            <person name="Colpaert J."/>
            <person name="Kohler A."/>
            <person name="Nagy L.G."/>
            <person name="Floudas D."/>
            <person name="Copeland A."/>
            <person name="Barry K.W."/>
            <person name="Cichocki N."/>
            <person name="Veneault-Fourrey C."/>
            <person name="LaButti K."/>
            <person name="Lindquist E.A."/>
            <person name="Lipzen A."/>
            <person name="Lundell T."/>
            <person name="Morin E."/>
            <person name="Murat C."/>
            <person name="Sun H."/>
            <person name="Tunlid A."/>
            <person name="Henrissat B."/>
            <person name="Grigoriev I.V."/>
            <person name="Hibbett D.S."/>
            <person name="Martin F."/>
            <person name="Nordberg H.P."/>
            <person name="Cantor M.N."/>
            <person name="Hua S.X."/>
        </authorList>
    </citation>
    <scope>NUCLEOTIDE SEQUENCE [LARGE SCALE GENOMIC DNA]</scope>
    <source>
        <strain evidence="1 2">UH-Slu-Lm8-n1</strain>
    </source>
</reference>
<dbReference type="AlphaFoldDB" id="A0A0D0APJ4"/>
<gene>
    <name evidence="1" type="ORF">CY34DRAFT_532164</name>
</gene>
<evidence type="ECO:0000313" key="2">
    <source>
        <dbReference type="Proteomes" id="UP000054485"/>
    </source>
</evidence>
<accession>A0A0D0APJ4</accession>
<organism evidence="1 2">
    <name type="scientific">Suillus luteus UH-Slu-Lm8-n1</name>
    <dbReference type="NCBI Taxonomy" id="930992"/>
    <lineage>
        <taxon>Eukaryota</taxon>
        <taxon>Fungi</taxon>
        <taxon>Dikarya</taxon>
        <taxon>Basidiomycota</taxon>
        <taxon>Agaricomycotina</taxon>
        <taxon>Agaricomycetes</taxon>
        <taxon>Agaricomycetidae</taxon>
        <taxon>Boletales</taxon>
        <taxon>Suillineae</taxon>
        <taxon>Suillaceae</taxon>
        <taxon>Suillus</taxon>
    </lineage>
</organism>
<keyword evidence="2" id="KW-1185">Reference proteome</keyword>
<dbReference type="HOGENOM" id="CLU_1887148_0_0_1"/>